<reference evidence="16 17" key="1">
    <citation type="submission" date="2015-11" db="EMBL/GenBank/DDBJ databases">
        <title>Genome sequences of Lysobacter enzymogenes strain C3 and Lysobacter antibioticus ATCC 29479.</title>
        <authorList>
            <person name="Kobayashi D.Y."/>
        </authorList>
    </citation>
    <scope>NUCLEOTIDE SEQUENCE [LARGE SCALE GENOMIC DNA]</scope>
    <source>
        <strain evidence="16 17">C3</strain>
    </source>
</reference>
<feature type="domain" description="TamA POTRA" evidence="15">
    <location>
        <begin position="46"/>
        <end position="108"/>
    </location>
</feature>
<comment type="subunit">
    <text evidence="10">Interacts with TamB to form the translocation and assembly module (TAM).</text>
</comment>
<keyword evidence="8" id="KW-0998">Cell outer membrane</keyword>
<gene>
    <name evidence="16" type="ORF">GLE_0132</name>
</gene>
<dbReference type="InterPro" id="IPR000184">
    <property type="entry name" value="Bac_surfAg_D15"/>
</dbReference>
<dbReference type="InterPro" id="IPR035243">
    <property type="entry name" value="TamA_POTRA_Dom_1"/>
</dbReference>
<evidence type="ECO:0000256" key="12">
    <source>
        <dbReference type="SAM" id="SignalP"/>
    </source>
</evidence>
<dbReference type="PATRIC" id="fig|69.6.peg.135"/>
<keyword evidence="6 12" id="KW-0732">Signal</keyword>
<evidence type="ECO:0000256" key="10">
    <source>
        <dbReference type="ARBA" id="ARBA00093548"/>
    </source>
</evidence>
<feature type="chain" id="PRO_5006594856" description="Translocation and assembly module subunit TamA" evidence="12">
    <location>
        <begin position="42"/>
        <end position="682"/>
    </location>
</feature>
<feature type="domain" description="POTRA" evidence="14">
    <location>
        <begin position="200"/>
        <end position="268"/>
    </location>
</feature>
<dbReference type="GO" id="GO:0009279">
    <property type="term" value="C:cell outer membrane"/>
    <property type="evidence" value="ECO:0007669"/>
    <property type="project" value="UniProtKB-SubCell"/>
</dbReference>
<proteinExistence type="inferred from homology"/>
<comment type="subcellular location">
    <subcellularLocation>
        <location evidence="1">Cell outer membrane</location>
    </subcellularLocation>
</comment>
<feature type="signal peptide" evidence="12">
    <location>
        <begin position="1"/>
        <end position="41"/>
    </location>
</feature>
<evidence type="ECO:0000256" key="11">
    <source>
        <dbReference type="SAM" id="MobiDB-lite"/>
    </source>
</evidence>
<evidence type="ECO:0000259" key="14">
    <source>
        <dbReference type="Pfam" id="PF07244"/>
    </source>
</evidence>
<sequence>MLLKILKQYKPLPVILRAMRSIPRLFLAGALGLGAVGAAQAAKVEKVDIHGLDEAMTNNVRVSLSLVDSIGKEVSGRRLGYLLREAENETREALEPFGYYSPTIKVEDSRGTRLIATPSTETAAQARDDDRGAPGERDGAAANANANEAEAGANAAGGAGDGASDAPAAAPARGGSSSPPIRVTITVDKGEPVKVRRSDIAILGAGSDDRYLNQDLAAFRPGPEQVFDHAAYEASKTKISRRLAERGYFDADFSSRRVEVTRAQHAADIDLVWTSGQRYDMGAISFEQTPKRIIRDSLLQKLVYWEQGSYYHQGKLDRFRESLARLDYFSSIDIEPLPDQASDGQVPVKVTLTPAKRSIYTAGVSYGTDSGAGVRLGVERRYVNDRGHKALAQIDFAQRRKTATLQYRIPAFAWLDGWYTFSLQGSDEQTDYIDSRRIELVASRSGKINQHWTATASLHGLRERWAYYDEFDDDPETRQNYRTATFLYPSLRAEYVDVDDKLYPRKGISATGLIRGGLEAVGSDANFIQAQLTGRWFKGLGERSRLIARGEIGHTFTNSLTDMPPSLRFYAGGDRSIRGYEWREVGPRIPPAEGRKAYALGAKNVVTASMEYEHYVNESWGGAVFVDSGSAFDDQKDLKMRTGVGVGVRWRSPVGPLRIDIARGLDDPDSGFQIYLNIGADL</sequence>
<dbReference type="Gene3D" id="2.40.160.50">
    <property type="entry name" value="membrane protein fhac: a member of the omp85/tpsb transporter family"/>
    <property type="match status" value="1"/>
</dbReference>
<feature type="compositionally biased region" description="Basic and acidic residues" evidence="11">
    <location>
        <begin position="126"/>
        <end position="139"/>
    </location>
</feature>
<feature type="compositionally biased region" description="Low complexity" evidence="11">
    <location>
        <begin position="162"/>
        <end position="180"/>
    </location>
</feature>
<evidence type="ECO:0000256" key="1">
    <source>
        <dbReference type="ARBA" id="ARBA00004442"/>
    </source>
</evidence>
<dbReference type="GO" id="GO:0097347">
    <property type="term" value="C:TAM protein secretion complex"/>
    <property type="evidence" value="ECO:0007669"/>
    <property type="project" value="TreeGrafter"/>
</dbReference>
<feature type="domain" description="Bacterial surface antigen (D15)" evidence="13">
    <location>
        <begin position="386"/>
        <end position="679"/>
    </location>
</feature>
<keyword evidence="4" id="KW-1134">Transmembrane beta strand</keyword>
<keyword evidence="7" id="KW-0472">Membrane</keyword>
<dbReference type="Gene3D" id="3.10.20.310">
    <property type="entry name" value="membrane protein fhac"/>
    <property type="match status" value="3"/>
</dbReference>
<dbReference type="PANTHER" id="PTHR12815">
    <property type="entry name" value="SORTING AND ASSEMBLY MACHINERY SAMM50 PROTEIN FAMILY MEMBER"/>
    <property type="match status" value="1"/>
</dbReference>
<evidence type="ECO:0000259" key="13">
    <source>
        <dbReference type="Pfam" id="PF01103"/>
    </source>
</evidence>
<feature type="domain" description="POTRA" evidence="14">
    <location>
        <begin position="282"/>
        <end position="353"/>
    </location>
</feature>
<evidence type="ECO:0000256" key="9">
    <source>
        <dbReference type="ARBA" id="ARBA00033063"/>
    </source>
</evidence>
<organism evidence="16 17">
    <name type="scientific">Lysobacter enzymogenes</name>
    <dbReference type="NCBI Taxonomy" id="69"/>
    <lineage>
        <taxon>Bacteria</taxon>
        <taxon>Pseudomonadati</taxon>
        <taxon>Pseudomonadota</taxon>
        <taxon>Gammaproteobacteria</taxon>
        <taxon>Lysobacterales</taxon>
        <taxon>Lysobacteraceae</taxon>
        <taxon>Lysobacter</taxon>
    </lineage>
</organism>
<evidence type="ECO:0000313" key="16">
    <source>
        <dbReference type="EMBL" id="ALN55491.1"/>
    </source>
</evidence>
<dbReference type="PANTHER" id="PTHR12815:SF47">
    <property type="entry name" value="TRANSLOCATION AND ASSEMBLY MODULE SUBUNIT TAMA"/>
    <property type="match status" value="1"/>
</dbReference>
<comment type="similarity">
    <text evidence="2">Belongs to the TamA family.</text>
</comment>
<accession>A0A0S2DAE8</accession>
<dbReference type="Pfam" id="PF07244">
    <property type="entry name" value="POTRA"/>
    <property type="match status" value="2"/>
</dbReference>
<keyword evidence="5" id="KW-0812">Transmembrane</keyword>
<evidence type="ECO:0000256" key="2">
    <source>
        <dbReference type="ARBA" id="ARBA00010248"/>
    </source>
</evidence>
<name>A0A0S2DAE8_LYSEN</name>
<protein>
    <recommendedName>
        <fullName evidence="3">Translocation and assembly module subunit TamA</fullName>
    </recommendedName>
    <alternativeName>
        <fullName evidence="9">Autotransporter assembly factor TamA</fullName>
    </alternativeName>
</protein>
<feature type="region of interest" description="Disordered" evidence="11">
    <location>
        <begin position="110"/>
        <end position="185"/>
    </location>
</feature>
<dbReference type="Proteomes" id="UP000061569">
    <property type="component" value="Chromosome"/>
</dbReference>
<dbReference type="Pfam" id="PF01103">
    <property type="entry name" value="Omp85"/>
    <property type="match status" value="1"/>
</dbReference>
<dbReference type="GO" id="GO:0009306">
    <property type="term" value="P:protein secretion"/>
    <property type="evidence" value="ECO:0007669"/>
    <property type="project" value="TreeGrafter"/>
</dbReference>
<evidence type="ECO:0000259" key="15">
    <source>
        <dbReference type="Pfam" id="PF17243"/>
    </source>
</evidence>
<evidence type="ECO:0000256" key="7">
    <source>
        <dbReference type="ARBA" id="ARBA00023136"/>
    </source>
</evidence>
<evidence type="ECO:0000256" key="8">
    <source>
        <dbReference type="ARBA" id="ARBA00023237"/>
    </source>
</evidence>
<dbReference type="InterPro" id="IPR010827">
    <property type="entry name" value="BamA/TamA_POTRA"/>
</dbReference>
<dbReference type="EMBL" id="CP013140">
    <property type="protein sequence ID" value="ALN55491.1"/>
    <property type="molecule type" value="Genomic_DNA"/>
</dbReference>
<feature type="compositionally biased region" description="Low complexity" evidence="11">
    <location>
        <begin position="140"/>
        <end position="154"/>
    </location>
</feature>
<dbReference type="InterPro" id="IPR039910">
    <property type="entry name" value="D15-like"/>
</dbReference>
<dbReference type="STRING" id="69.GLE_0132"/>
<dbReference type="KEGG" id="lez:GLE_0132"/>
<evidence type="ECO:0000256" key="4">
    <source>
        <dbReference type="ARBA" id="ARBA00022452"/>
    </source>
</evidence>
<dbReference type="AlphaFoldDB" id="A0A0S2DAE8"/>
<evidence type="ECO:0000256" key="3">
    <source>
        <dbReference type="ARBA" id="ARBA00015419"/>
    </source>
</evidence>
<dbReference type="Pfam" id="PF17243">
    <property type="entry name" value="POTRA_TamA_1"/>
    <property type="match status" value="1"/>
</dbReference>
<evidence type="ECO:0000256" key="6">
    <source>
        <dbReference type="ARBA" id="ARBA00022729"/>
    </source>
</evidence>
<evidence type="ECO:0000313" key="17">
    <source>
        <dbReference type="Proteomes" id="UP000061569"/>
    </source>
</evidence>
<evidence type="ECO:0000256" key="5">
    <source>
        <dbReference type="ARBA" id="ARBA00022692"/>
    </source>
</evidence>